<evidence type="ECO:0000256" key="8">
    <source>
        <dbReference type="ARBA" id="ARBA00048142"/>
    </source>
</evidence>
<organism evidence="10 11">
    <name type="scientific">Profundicola chukchiensis</name>
    <dbReference type="NCBI Taxonomy" id="2961959"/>
    <lineage>
        <taxon>Bacteria</taxon>
        <taxon>Pseudomonadati</taxon>
        <taxon>Bacteroidota</taxon>
        <taxon>Flavobacteriia</taxon>
        <taxon>Flavobacteriales</taxon>
        <taxon>Weeksellaceae</taxon>
        <taxon>Profundicola</taxon>
    </lineage>
</organism>
<dbReference type="InterPro" id="IPR015590">
    <property type="entry name" value="Aldehyde_DH_dom"/>
</dbReference>
<dbReference type="SUPFAM" id="SSF53720">
    <property type="entry name" value="ALDH-like"/>
    <property type="match status" value="1"/>
</dbReference>
<comment type="caution">
    <text evidence="10">The sequence shown here is derived from an EMBL/GenBank/DDBJ whole genome shotgun (WGS) entry which is preliminary data.</text>
</comment>
<dbReference type="GO" id="GO:0004657">
    <property type="term" value="F:proline dehydrogenase activity"/>
    <property type="evidence" value="ECO:0007669"/>
    <property type="project" value="UniProtKB-ARBA"/>
</dbReference>
<dbReference type="InterPro" id="IPR016160">
    <property type="entry name" value="Ald_DH_CS_CYS"/>
</dbReference>
<evidence type="ECO:0000256" key="2">
    <source>
        <dbReference type="ARBA" id="ARBA00009986"/>
    </source>
</evidence>
<dbReference type="FunFam" id="3.40.309.10:FF:000005">
    <property type="entry name" value="1-pyrroline-5-carboxylate dehydrogenase 1"/>
    <property type="match status" value="1"/>
</dbReference>
<dbReference type="InterPro" id="IPR016162">
    <property type="entry name" value="Ald_DH_N"/>
</dbReference>
<accession>A0A9X4RW91</accession>
<reference evidence="10" key="1">
    <citation type="submission" date="2022-07" db="EMBL/GenBank/DDBJ databases">
        <title>Description and genome-wide analysis of Profundicola chukchiensis gen. nov., sp. nov., marine bacteria isolated from bottom sediments of the Chukchi Sea.</title>
        <authorList>
            <person name="Romanenko L."/>
            <person name="Otstavnykh N."/>
            <person name="Kurilenko V."/>
            <person name="Eremeev V."/>
            <person name="Velansky P."/>
            <person name="Mikhailov V."/>
            <person name="Isaeva M."/>
        </authorList>
    </citation>
    <scope>NUCLEOTIDE SEQUENCE</scope>
    <source>
        <strain evidence="10">KMM 9713</strain>
    </source>
</reference>
<dbReference type="GO" id="GO:0010133">
    <property type="term" value="P:L-proline catabolic process to L-glutamate"/>
    <property type="evidence" value="ECO:0007669"/>
    <property type="project" value="InterPro"/>
</dbReference>
<sequence length="544" mass="60537">MPKGIFNVPYAVNEPINSYAAGTPERAELQKVYDEMWNSTADVPLYIGSEQVRTNKKNDIRPPHDHRHVVGHFYDGDASHVRKAIDTALAAREKWANLPWEQRASIFLKMADLIAGPYRAKMNAATMIGQGKNAFQAEIDSACEIVDFLRFNVQYMTEIYAEQPISDDGIWNRVEYRPLEGFLYAVTPFNFTAIAGNLPTCMAMMGNVVVWKPSDKQMLSAGVLMEVFKEAGVPDGVINMVQGDPAEITDICFDHEEFAGIHFTGSTGVFNHFWKEIGARVNKYKSYPTIVGETGGKDFVWAHKSANPKAVATALVRGAFEYQGQKCSAASRAYIPQSLWEGVKNYMEADLKEIKMGSPRDFTNFVNAVISKDSFDKIKGFISRAKESNDAEVVLGGNADDSKGYFIEPTVILAKTPDYESIREEIFGPVLTVFVYEDEKWEQSLDLVNNTSIYALTGAIFSQDRYVADFASKKLVDAAGNFYVNDKPTGAVVGQQPFGGARKSGTNDKAGSAQNLLRWVSPRLIKETFVSPTDYKYPFLEADE</sequence>
<dbReference type="InterPro" id="IPR050485">
    <property type="entry name" value="Proline_metab_enzyme"/>
</dbReference>
<evidence type="ECO:0000256" key="4">
    <source>
        <dbReference type="ARBA" id="ARBA00023002"/>
    </source>
</evidence>
<evidence type="ECO:0000256" key="7">
    <source>
        <dbReference type="ARBA" id="ARBA00032259"/>
    </source>
</evidence>
<dbReference type="InterPro" id="IPR016161">
    <property type="entry name" value="Ald_DH/histidinol_DH"/>
</dbReference>
<dbReference type="PROSITE" id="PS00070">
    <property type="entry name" value="ALDEHYDE_DEHYDR_CYS"/>
    <property type="match status" value="1"/>
</dbReference>
<comment type="catalytic activity">
    <reaction evidence="8">
        <text>L-glutamate 5-semialdehyde + NAD(+) + H2O = L-glutamate + NADH + 2 H(+)</text>
        <dbReference type="Rhea" id="RHEA:30235"/>
        <dbReference type="ChEBI" id="CHEBI:15377"/>
        <dbReference type="ChEBI" id="CHEBI:15378"/>
        <dbReference type="ChEBI" id="CHEBI:29985"/>
        <dbReference type="ChEBI" id="CHEBI:57540"/>
        <dbReference type="ChEBI" id="CHEBI:57945"/>
        <dbReference type="ChEBI" id="CHEBI:58066"/>
        <dbReference type="EC" id="1.2.1.88"/>
    </reaction>
</comment>
<name>A0A9X4RW91_9FLAO</name>
<keyword evidence="5" id="KW-0520">NAD</keyword>
<dbReference type="CDD" id="cd07123">
    <property type="entry name" value="ALDH_F4-17_P5CDH"/>
    <property type="match status" value="1"/>
</dbReference>
<dbReference type="PANTHER" id="PTHR42862:SF1">
    <property type="entry name" value="DELTA-1-PYRROLINE-5-CARBOXYLATE DEHYDROGENASE 2, ISOFORM A-RELATED"/>
    <property type="match status" value="1"/>
</dbReference>
<dbReference type="FunFam" id="3.40.605.10:FF:000006">
    <property type="entry name" value="1-pyrroline-5-carboxylate dehydrogenase"/>
    <property type="match status" value="1"/>
</dbReference>
<evidence type="ECO:0000256" key="3">
    <source>
        <dbReference type="ARBA" id="ARBA00012884"/>
    </source>
</evidence>
<dbReference type="InterPro" id="IPR016163">
    <property type="entry name" value="Ald_DH_C"/>
</dbReference>
<dbReference type="PANTHER" id="PTHR42862">
    <property type="entry name" value="DELTA-1-PYRROLINE-5-CARBOXYLATE DEHYDROGENASE 1, ISOFORM A-RELATED"/>
    <property type="match status" value="1"/>
</dbReference>
<dbReference type="Gene3D" id="3.40.605.10">
    <property type="entry name" value="Aldehyde Dehydrogenase, Chain A, domain 1"/>
    <property type="match status" value="1"/>
</dbReference>
<dbReference type="InterPro" id="IPR005931">
    <property type="entry name" value="P5CDH/ALDH4A1"/>
</dbReference>
<evidence type="ECO:0000313" key="10">
    <source>
        <dbReference type="EMBL" id="MDG4946740.1"/>
    </source>
</evidence>
<dbReference type="NCBIfam" id="TIGR01236">
    <property type="entry name" value="D1pyr5carbox1"/>
    <property type="match status" value="1"/>
</dbReference>
<dbReference type="EMBL" id="JANCMU010000006">
    <property type="protein sequence ID" value="MDG4946740.1"/>
    <property type="molecule type" value="Genomic_DNA"/>
</dbReference>
<evidence type="ECO:0000256" key="1">
    <source>
        <dbReference type="ARBA" id="ARBA00004786"/>
    </source>
</evidence>
<dbReference type="Gene3D" id="3.40.309.10">
    <property type="entry name" value="Aldehyde Dehydrogenase, Chain A, domain 2"/>
    <property type="match status" value="1"/>
</dbReference>
<evidence type="ECO:0000259" key="9">
    <source>
        <dbReference type="Pfam" id="PF00171"/>
    </source>
</evidence>
<feature type="domain" description="Aldehyde dehydrogenase" evidence="9">
    <location>
        <begin position="57"/>
        <end position="514"/>
    </location>
</feature>
<keyword evidence="4 10" id="KW-0560">Oxidoreductase</keyword>
<dbReference type="AlphaFoldDB" id="A0A9X4RW91"/>
<gene>
    <name evidence="10" type="primary">pruA</name>
    <name evidence="10" type="ORF">NMK71_09950</name>
</gene>
<dbReference type="EC" id="1.2.1.88" evidence="3"/>
<dbReference type="GO" id="GO:0003842">
    <property type="term" value="F:L-glutamate gamma-semialdehyde dehydrogenase activity"/>
    <property type="evidence" value="ECO:0007669"/>
    <property type="project" value="UniProtKB-EC"/>
</dbReference>
<dbReference type="Proteomes" id="UP001152599">
    <property type="component" value="Unassembled WGS sequence"/>
</dbReference>
<protein>
    <recommendedName>
        <fullName evidence="7">L-glutamate gamma-semialdehyde dehydrogenase</fullName>
        <ecNumber evidence="3">1.2.1.88</ecNumber>
    </recommendedName>
    <alternativeName>
        <fullName evidence="7">L-glutamate gamma-semialdehyde dehydrogenase</fullName>
    </alternativeName>
</protein>
<keyword evidence="11" id="KW-1185">Reference proteome</keyword>
<evidence type="ECO:0000313" key="11">
    <source>
        <dbReference type="Proteomes" id="UP001152599"/>
    </source>
</evidence>
<comment type="pathway">
    <text evidence="1">Amino-acid degradation; L-proline degradation into L-glutamate; L-glutamate from L-proline: step 2/2.</text>
</comment>
<comment type="similarity">
    <text evidence="2">Belongs to the aldehyde dehydrogenase family.</text>
</comment>
<dbReference type="Pfam" id="PF00171">
    <property type="entry name" value="Aldedh"/>
    <property type="match status" value="1"/>
</dbReference>
<keyword evidence="6" id="KW-0642">Proline metabolism</keyword>
<evidence type="ECO:0000256" key="6">
    <source>
        <dbReference type="ARBA" id="ARBA00023062"/>
    </source>
</evidence>
<evidence type="ECO:0000256" key="5">
    <source>
        <dbReference type="ARBA" id="ARBA00023027"/>
    </source>
</evidence>
<dbReference type="GO" id="GO:0009898">
    <property type="term" value="C:cytoplasmic side of plasma membrane"/>
    <property type="evidence" value="ECO:0007669"/>
    <property type="project" value="TreeGrafter"/>
</dbReference>
<dbReference type="RefSeq" id="WP_304421075.1">
    <property type="nucleotide sequence ID" value="NZ_JANCMU010000006.1"/>
</dbReference>
<proteinExistence type="inferred from homology"/>